<dbReference type="STRING" id="126957.T1J324"/>
<dbReference type="SUPFAM" id="SSF54695">
    <property type="entry name" value="POZ domain"/>
    <property type="match status" value="1"/>
</dbReference>
<comment type="similarity">
    <text evidence="2">Belongs to the SKP1 family.</text>
</comment>
<dbReference type="eggNOG" id="KOG3473">
    <property type="taxonomic scope" value="Eukaryota"/>
</dbReference>
<evidence type="ECO:0000313" key="7">
    <source>
        <dbReference type="Proteomes" id="UP000014500"/>
    </source>
</evidence>
<dbReference type="Gene3D" id="3.30.710.10">
    <property type="entry name" value="Potassium Channel Kv1.1, Chain A"/>
    <property type="match status" value="1"/>
</dbReference>
<reference evidence="6" key="2">
    <citation type="submission" date="2015-02" db="UniProtKB">
        <authorList>
            <consortium name="EnsemblMetazoa"/>
        </authorList>
    </citation>
    <scope>IDENTIFICATION</scope>
</reference>
<dbReference type="GO" id="GO:0006511">
    <property type="term" value="P:ubiquitin-dependent protein catabolic process"/>
    <property type="evidence" value="ECO:0007669"/>
    <property type="project" value="InterPro"/>
</dbReference>
<evidence type="ECO:0000256" key="1">
    <source>
        <dbReference type="ARBA" id="ARBA00004123"/>
    </source>
</evidence>
<dbReference type="HOGENOM" id="CLU_130038_0_2_1"/>
<organism evidence="6 7">
    <name type="scientific">Strigamia maritima</name>
    <name type="common">European centipede</name>
    <name type="synonym">Geophilus maritimus</name>
    <dbReference type="NCBI Taxonomy" id="126957"/>
    <lineage>
        <taxon>Eukaryota</taxon>
        <taxon>Metazoa</taxon>
        <taxon>Ecdysozoa</taxon>
        <taxon>Arthropoda</taxon>
        <taxon>Myriapoda</taxon>
        <taxon>Chilopoda</taxon>
        <taxon>Pleurostigmophora</taxon>
        <taxon>Geophilomorpha</taxon>
        <taxon>Linotaeniidae</taxon>
        <taxon>Strigamia</taxon>
    </lineage>
</organism>
<keyword evidence="4" id="KW-0539">Nucleus</keyword>
<dbReference type="InterPro" id="IPR016073">
    <property type="entry name" value="Skp1_comp_POZ"/>
</dbReference>
<evidence type="ECO:0000256" key="2">
    <source>
        <dbReference type="ARBA" id="ARBA00009993"/>
    </source>
</evidence>
<dbReference type="PANTHER" id="PTHR20648">
    <property type="entry name" value="ELONGIN-C"/>
    <property type="match status" value="1"/>
</dbReference>
<dbReference type="InterPro" id="IPR001232">
    <property type="entry name" value="SKP1-like"/>
</dbReference>
<dbReference type="SMART" id="SM00512">
    <property type="entry name" value="Skp1"/>
    <property type="match status" value="1"/>
</dbReference>
<comment type="subcellular location">
    <subcellularLocation>
        <location evidence="1">Nucleus</location>
    </subcellularLocation>
</comment>
<dbReference type="AlphaFoldDB" id="T1J324"/>
<name>T1J324_STRMM</name>
<protein>
    <recommendedName>
        <fullName evidence="3">Elongin-C</fullName>
    </recommendedName>
</protein>
<dbReference type="InterPro" id="IPR011333">
    <property type="entry name" value="SKP1/BTB/POZ_sf"/>
</dbReference>
<proteinExistence type="inferred from homology"/>
<dbReference type="InterPro" id="IPR039948">
    <property type="entry name" value="ELC1"/>
</dbReference>
<dbReference type="Pfam" id="PF03931">
    <property type="entry name" value="Skp1_POZ"/>
    <property type="match status" value="1"/>
</dbReference>
<dbReference type="GO" id="GO:0005634">
    <property type="term" value="C:nucleus"/>
    <property type="evidence" value="ECO:0007669"/>
    <property type="project" value="UniProtKB-SubCell"/>
</dbReference>
<sequence length="102" mass="11605">MDTIAVKIDRRCEDSVYVKLISSDKHEFIIKHKHALLSVAIEAILSKQVDTNEVKFGIISGAVLKNVCEYLDFKAERSMEEMPNSYICLETLLSAELWDLSN</sequence>
<evidence type="ECO:0000259" key="5">
    <source>
        <dbReference type="Pfam" id="PF03931"/>
    </source>
</evidence>
<dbReference type="PhylomeDB" id="T1J324"/>
<evidence type="ECO:0000256" key="4">
    <source>
        <dbReference type="ARBA" id="ARBA00023242"/>
    </source>
</evidence>
<reference evidence="7" key="1">
    <citation type="submission" date="2011-05" db="EMBL/GenBank/DDBJ databases">
        <authorList>
            <person name="Richards S.R."/>
            <person name="Qu J."/>
            <person name="Jiang H."/>
            <person name="Jhangiani S.N."/>
            <person name="Agravi P."/>
            <person name="Goodspeed R."/>
            <person name="Gross S."/>
            <person name="Mandapat C."/>
            <person name="Jackson L."/>
            <person name="Mathew T."/>
            <person name="Pu L."/>
            <person name="Thornton R."/>
            <person name="Saada N."/>
            <person name="Wilczek-Boney K.B."/>
            <person name="Lee S."/>
            <person name="Kovar C."/>
            <person name="Wu Y."/>
            <person name="Scherer S.E."/>
            <person name="Worley K.C."/>
            <person name="Muzny D.M."/>
            <person name="Gibbs R."/>
        </authorList>
    </citation>
    <scope>NUCLEOTIDE SEQUENCE</scope>
    <source>
        <strain evidence="7">Brora</strain>
    </source>
</reference>
<feature type="domain" description="SKP1 component POZ" evidence="5">
    <location>
        <begin position="18"/>
        <end position="73"/>
    </location>
</feature>
<evidence type="ECO:0000313" key="6">
    <source>
        <dbReference type="EnsemblMetazoa" id="SMAR007982-PA"/>
    </source>
</evidence>
<accession>T1J324</accession>
<keyword evidence="7" id="KW-1185">Reference proteome</keyword>
<dbReference type="EnsemblMetazoa" id="SMAR007982-RA">
    <property type="protein sequence ID" value="SMAR007982-PA"/>
    <property type="gene ID" value="SMAR007982"/>
</dbReference>
<evidence type="ECO:0000256" key="3">
    <source>
        <dbReference type="ARBA" id="ARBA00021347"/>
    </source>
</evidence>
<dbReference type="Proteomes" id="UP000014500">
    <property type="component" value="Unassembled WGS sequence"/>
</dbReference>
<dbReference type="EMBL" id="JH431820">
    <property type="status" value="NOT_ANNOTATED_CDS"/>
    <property type="molecule type" value="Genomic_DNA"/>
</dbReference>